<evidence type="ECO:0000256" key="5">
    <source>
        <dbReference type="SAM" id="Phobius"/>
    </source>
</evidence>
<dbReference type="InterPro" id="IPR050367">
    <property type="entry name" value="APC_superfamily"/>
</dbReference>
<sequence length="463" mass="48637">MSGRDGGENLVRVLGRADVLALAFGAMIGFGWVVLAGSWLLDAGSFGAILAFLLGGTLVVFVGLTYSELVSAMPKVGGEHHYAWRALGSKAAFVASWGIGLGYVSVVAFEAVALPTTLEYILPDFKTGFLWTVAGYDVYLSWVAIGVVGAVAITALNYFGIRPAAVFQTIAVLFLLGVGALLLIGVFVGGEAANFRPFFAGDFSVSVAGILAVVIATPFLFVGFDVIPQSAEEINLPYRQIGALLVVSVLMASAWYILIIVGVGSGMSQGQLEETSLATADAIGNLFGSAFFSNLLILGGVAGILTSWNSFMVGGSRIFYAMAESGMLPRWLGRLHPKYRTPSNAILLIGGLSVLAPFFGDSALGWLVNAGGLGIVIAYFLVALSFLFLRRNEPEMERPFRAGRGPAIGIIAAVLSVGIAVQYLPGMPAGLGAPEWVIVGVWSVVGLVFLLLMDVPEYDRSGD</sequence>
<keyword evidence="3 5" id="KW-1133">Transmembrane helix</keyword>
<evidence type="ECO:0000256" key="3">
    <source>
        <dbReference type="ARBA" id="ARBA00022989"/>
    </source>
</evidence>
<dbReference type="Pfam" id="PF00324">
    <property type="entry name" value="AA_permease"/>
    <property type="match status" value="1"/>
</dbReference>
<reference evidence="8" key="2">
    <citation type="submission" date="2023-11" db="EMBL/GenBank/DDBJ databases">
        <title>MicrobeMod: A computational toolkit for identifying prokaryotic methylation and restriction-modification with nanopore sequencing.</title>
        <authorList>
            <person name="Crits-Christoph A."/>
            <person name="Kang S.C."/>
            <person name="Lee H."/>
            <person name="Ostrov N."/>
        </authorList>
    </citation>
    <scope>NUCLEOTIDE SEQUENCE</scope>
    <source>
        <strain evidence="8">ATCC 51242</strain>
    </source>
</reference>
<evidence type="ECO:0000313" key="9">
    <source>
        <dbReference type="Proteomes" id="UP000025229"/>
    </source>
</evidence>
<proteinExistence type="predicted"/>
<dbReference type="GO" id="GO:0016020">
    <property type="term" value="C:membrane"/>
    <property type="evidence" value="ECO:0007669"/>
    <property type="project" value="UniProtKB-SubCell"/>
</dbReference>
<comment type="subcellular location">
    <subcellularLocation>
        <location evidence="1">Membrane</location>
        <topology evidence="1">Multi-pass membrane protein</topology>
    </subcellularLocation>
</comment>
<dbReference type="Proteomes" id="UP001281130">
    <property type="component" value="Unassembled WGS sequence"/>
</dbReference>
<feature type="transmembrane region" description="Helical" evidence="5">
    <location>
        <begin position="166"/>
        <end position="188"/>
    </location>
</feature>
<dbReference type="HOGENOM" id="CLU_007946_15_13_11"/>
<dbReference type="Gene3D" id="1.20.1740.10">
    <property type="entry name" value="Amino acid/polyamine transporter I"/>
    <property type="match status" value="1"/>
</dbReference>
<evidence type="ECO:0000313" key="7">
    <source>
        <dbReference type="EMBL" id="AHY45626.1"/>
    </source>
</evidence>
<organism evidence="7 9">
    <name type="scientific">Rubrobacter radiotolerans</name>
    <name type="common">Arthrobacter radiotolerans</name>
    <dbReference type="NCBI Taxonomy" id="42256"/>
    <lineage>
        <taxon>Bacteria</taxon>
        <taxon>Bacillati</taxon>
        <taxon>Actinomycetota</taxon>
        <taxon>Rubrobacteria</taxon>
        <taxon>Rubrobacterales</taxon>
        <taxon>Rubrobacteraceae</taxon>
        <taxon>Rubrobacter</taxon>
    </lineage>
</organism>
<dbReference type="PANTHER" id="PTHR42770:SF7">
    <property type="entry name" value="MEMBRANE PROTEIN"/>
    <property type="match status" value="1"/>
</dbReference>
<dbReference type="InterPro" id="IPR004841">
    <property type="entry name" value="AA-permease/SLC12A_dom"/>
</dbReference>
<keyword evidence="2 5" id="KW-0812">Transmembrane</keyword>
<feature type="transmembrane region" description="Helical" evidence="5">
    <location>
        <begin position="20"/>
        <end position="40"/>
    </location>
</feature>
<feature type="transmembrane region" description="Helical" evidence="5">
    <location>
        <begin position="366"/>
        <end position="389"/>
    </location>
</feature>
<keyword evidence="4 5" id="KW-0472">Membrane</keyword>
<feature type="transmembrane region" description="Helical" evidence="5">
    <location>
        <begin position="243"/>
        <end position="263"/>
    </location>
</feature>
<evidence type="ECO:0000313" key="8">
    <source>
        <dbReference type="EMBL" id="MDX5893040.1"/>
    </source>
</evidence>
<protein>
    <submittedName>
        <fullName evidence="8">APC family permease</fullName>
    </submittedName>
    <submittedName>
        <fullName evidence="7">Amino acid transporter</fullName>
    </submittedName>
</protein>
<dbReference type="OrthoDB" id="138827at2"/>
<gene>
    <name evidence="7" type="ORF">RradSPS_0343</name>
    <name evidence="8" type="ORF">SIL72_03245</name>
</gene>
<evidence type="ECO:0000256" key="1">
    <source>
        <dbReference type="ARBA" id="ARBA00004141"/>
    </source>
</evidence>
<keyword evidence="9" id="KW-1185">Reference proteome</keyword>
<dbReference type="PATRIC" id="fig|42256.3.peg.349"/>
<feature type="transmembrane region" description="Helical" evidence="5">
    <location>
        <begin position="203"/>
        <end position="222"/>
    </location>
</feature>
<dbReference type="STRING" id="42256.RradSPS_0343"/>
<reference evidence="7 9" key="1">
    <citation type="submission" date="2014-03" db="EMBL/GenBank/DDBJ databases">
        <title>Complete genome sequence of the Radio-Resistant Rubrobacter radiotolerans RSPS-4.</title>
        <authorList>
            <person name="Egas C.C."/>
            <person name="Barroso C.C."/>
            <person name="Froufe H.J.C."/>
            <person name="Pacheco J.J."/>
            <person name="Albuquerque L.L."/>
            <person name="da Costa M.M.S."/>
        </authorList>
    </citation>
    <scope>NUCLEOTIDE SEQUENCE [LARGE SCALE GENOMIC DNA]</scope>
    <source>
        <strain evidence="7 9">RSPS-4</strain>
    </source>
</reference>
<feature type="transmembrane region" description="Helical" evidence="5">
    <location>
        <begin position="295"/>
        <end position="320"/>
    </location>
</feature>
<evidence type="ECO:0000259" key="6">
    <source>
        <dbReference type="Pfam" id="PF00324"/>
    </source>
</evidence>
<dbReference type="KEGG" id="rrd:RradSPS_0343"/>
<feature type="transmembrane region" description="Helical" evidence="5">
    <location>
        <begin position="401"/>
        <end position="424"/>
    </location>
</feature>
<name>A0A023X0B6_RUBRA</name>
<feature type="transmembrane region" description="Helical" evidence="5">
    <location>
        <begin position="436"/>
        <end position="453"/>
    </location>
</feature>
<evidence type="ECO:0000256" key="4">
    <source>
        <dbReference type="ARBA" id="ARBA00023136"/>
    </source>
</evidence>
<dbReference type="GO" id="GO:0055085">
    <property type="term" value="P:transmembrane transport"/>
    <property type="evidence" value="ECO:0007669"/>
    <property type="project" value="InterPro"/>
</dbReference>
<dbReference type="eggNOG" id="COG0833">
    <property type="taxonomic scope" value="Bacteria"/>
</dbReference>
<dbReference type="PANTHER" id="PTHR42770">
    <property type="entry name" value="AMINO ACID TRANSPORTER-RELATED"/>
    <property type="match status" value="1"/>
</dbReference>
<evidence type="ECO:0000256" key="2">
    <source>
        <dbReference type="ARBA" id="ARBA00022692"/>
    </source>
</evidence>
<accession>A0A023X0B6</accession>
<dbReference type="EMBL" id="CP007514">
    <property type="protein sequence ID" value="AHY45626.1"/>
    <property type="molecule type" value="Genomic_DNA"/>
</dbReference>
<feature type="transmembrane region" description="Helical" evidence="5">
    <location>
        <begin position="91"/>
        <end position="118"/>
    </location>
</feature>
<feature type="transmembrane region" description="Helical" evidence="5">
    <location>
        <begin position="138"/>
        <end position="159"/>
    </location>
</feature>
<dbReference type="EMBL" id="JAWXXX010000001">
    <property type="protein sequence ID" value="MDX5893040.1"/>
    <property type="molecule type" value="Genomic_DNA"/>
</dbReference>
<feature type="domain" description="Amino acid permease/ SLC12A" evidence="6">
    <location>
        <begin position="19"/>
        <end position="428"/>
    </location>
</feature>
<dbReference type="PIRSF" id="PIRSF006060">
    <property type="entry name" value="AA_transporter"/>
    <property type="match status" value="1"/>
</dbReference>
<dbReference type="AlphaFoldDB" id="A0A023X0B6"/>
<feature type="transmembrane region" description="Helical" evidence="5">
    <location>
        <begin position="46"/>
        <end position="70"/>
    </location>
</feature>
<dbReference type="RefSeq" id="WP_038680269.1">
    <property type="nucleotide sequence ID" value="NZ_CP007514.1"/>
</dbReference>
<feature type="transmembrane region" description="Helical" evidence="5">
    <location>
        <begin position="341"/>
        <end position="360"/>
    </location>
</feature>
<dbReference type="Proteomes" id="UP000025229">
    <property type="component" value="Chromosome"/>
</dbReference>